<dbReference type="Proteomes" id="UP000308600">
    <property type="component" value="Unassembled WGS sequence"/>
</dbReference>
<evidence type="ECO:0000313" key="1">
    <source>
        <dbReference type="EMBL" id="TFK68908.1"/>
    </source>
</evidence>
<dbReference type="EMBL" id="ML208341">
    <property type="protein sequence ID" value="TFK68908.1"/>
    <property type="molecule type" value="Genomic_DNA"/>
</dbReference>
<protein>
    <submittedName>
        <fullName evidence="1">Ribosomal protein S5 domain 2-like protein</fullName>
    </submittedName>
</protein>
<name>A0ACD3AT88_9AGAR</name>
<evidence type="ECO:0000313" key="2">
    <source>
        <dbReference type="Proteomes" id="UP000308600"/>
    </source>
</evidence>
<sequence>MATTSLSKAEKSYIQAGLLATPPQRIDGRDLFDFRTVALETGVAPLSNGSARLNIGKDPQDGGGGTGVIAATKLEVENVEEDGTDGGRLVCSVTCSPAAYPHLSPGALDDLQQDMTTILHQTLSHPSLHPANLGILPRKKAWLLNLDVVVLSDAGNVYDALFMAARAALYDTKVPRTRLVEMHSTKIAQKSWNTTDGMDVDQSAPSGLDTRQAPPAQDFDLVDYWDEGEELDGRTRWPVSITLNIVSSSYFLDGNLQEEAAVPLRILLVFSFLDVNAPTVQATRMLGSGEIQLDQIKSLLSDGQKYAWEIFSSLTAKLKDEDVRRTLKDRERFVTRQ</sequence>
<organism evidence="1 2">
    <name type="scientific">Pluteus cervinus</name>
    <dbReference type="NCBI Taxonomy" id="181527"/>
    <lineage>
        <taxon>Eukaryota</taxon>
        <taxon>Fungi</taxon>
        <taxon>Dikarya</taxon>
        <taxon>Basidiomycota</taxon>
        <taxon>Agaricomycotina</taxon>
        <taxon>Agaricomycetes</taxon>
        <taxon>Agaricomycetidae</taxon>
        <taxon>Agaricales</taxon>
        <taxon>Pluteineae</taxon>
        <taxon>Pluteaceae</taxon>
        <taxon>Pluteus</taxon>
    </lineage>
</organism>
<accession>A0ACD3AT88</accession>
<gene>
    <name evidence="1" type="ORF">BDN72DRAFT_897727</name>
</gene>
<keyword evidence="2" id="KW-1185">Reference proteome</keyword>
<proteinExistence type="predicted"/>
<reference evidence="1 2" key="1">
    <citation type="journal article" date="2019" name="Nat. Ecol. Evol.">
        <title>Megaphylogeny resolves global patterns of mushroom evolution.</title>
        <authorList>
            <person name="Varga T."/>
            <person name="Krizsan K."/>
            <person name="Foldi C."/>
            <person name="Dima B."/>
            <person name="Sanchez-Garcia M."/>
            <person name="Sanchez-Ramirez S."/>
            <person name="Szollosi G.J."/>
            <person name="Szarkandi J.G."/>
            <person name="Papp V."/>
            <person name="Albert L."/>
            <person name="Andreopoulos W."/>
            <person name="Angelini C."/>
            <person name="Antonin V."/>
            <person name="Barry K.W."/>
            <person name="Bougher N.L."/>
            <person name="Buchanan P."/>
            <person name="Buyck B."/>
            <person name="Bense V."/>
            <person name="Catcheside P."/>
            <person name="Chovatia M."/>
            <person name="Cooper J."/>
            <person name="Damon W."/>
            <person name="Desjardin D."/>
            <person name="Finy P."/>
            <person name="Geml J."/>
            <person name="Haridas S."/>
            <person name="Hughes K."/>
            <person name="Justo A."/>
            <person name="Karasinski D."/>
            <person name="Kautmanova I."/>
            <person name="Kiss B."/>
            <person name="Kocsube S."/>
            <person name="Kotiranta H."/>
            <person name="LaButti K.M."/>
            <person name="Lechner B.E."/>
            <person name="Liimatainen K."/>
            <person name="Lipzen A."/>
            <person name="Lukacs Z."/>
            <person name="Mihaltcheva S."/>
            <person name="Morgado L.N."/>
            <person name="Niskanen T."/>
            <person name="Noordeloos M.E."/>
            <person name="Ohm R.A."/>
            <person name="Ortiz-Santana B."/>
            <person name="Ovrebo C."/>
            <person name="Racz N."/>
            <person name="Riley R."/>
            <person name="Savchenko A."/>
            <person name="Shiryaev A."/>
            <person name="Soop K."/>
            <person name="Spirin V."/>
            <person name="Szebenyi C."/>
            <person name="Tomsovsky M."/>
            <person name="Tulloss R.E."/>
            <person name="Uehling J."/>
            <person name="Grigoriev I.V."/>
            <person name="Vagvolgyi C."/>
            <person name="Papp T."/>
            <person name="Martin F.M."/>
            <person name="Miettinen O."/>
            <person name="Hibbett D.S."/>
            <person name="Nagy L.G."/>
        </authorList>
    </citation>
    <scope>NUCLEOTIDE SEQUENCE [LARGE SCALE GENOMIC DNA]</scope>
    <source>
        <strain evidence="1 2">NL-1719</strain>
    </source>
</reference>